<accession>A0A1Q9JGM9</accession>
<dbReference type="PANTHER" id="PTHR38041">
    <property type="entry name" value="CHORISMATE MUTASE"/>
    <property type="match status" value="1"/>
</dbReference>
<comment type="caution">
    <text evidence="3">The sequence shown here is derived from an EMBL/GenBank/DDBJ whole genome shotgun (WGS) entry which is preliminary data.</text>
</comment>
<dbReference type="SMART" id="SM00830">
    <property type="entry name" value="CM_2"/>
    <property type="match status" value="1"/>
</dbReference>
<dbReference type="GO" id="GO:0046417">
    <property type="term" value="P:chorismate metabolic process"/>
    <property type="evidence" value="ECO:0007669"/>
    <property type="project" value="InterPro"/>
</dbReference>
<keyword evidence="4" id="KW-1185">Reference proteome</keyword>
<dbReference type="InterPro" id="IPR051331">
    <property type="entry name" value="Chorismate_mutase-related"/>
</dbReference>
<dbReference type="InterPro" id="IPR010958">
    <property type="entry name" value="Chorismate_mutase_highGC-bac"/>
</dbReference>
<organism evidence="3 4">
    <name type="scientific">Hornefia porci</name>
    <dbReference type="NCBI Taxonomy" id="2652292"/>
    <lineage>
        <taxon>Bacteria</taxon>
        <taxon>Bacillati</taxon>
        <taxon>Bacillota</taxon>
        <taxon>Clostridia</taxon>
        <taxon>Peptostreptococcales</taxon>
        <taxon>Anaerovoracaceae</taxon>
        <taxon>Hornefia</taxon>
    </lineage>
</organism>
<reference evidence="3 4" key="1">
    <citation type="journal article" date="2016" name="Appl. Environ. Microbiol.">
        <title>Function and Phylogeny of Bacterial Butyryl Coenzyme A:Acetate Transferases and Their Diversity in the Proximal Colon of Swine.</title>
        <authorList>
            <person name="Trachsel J."/>
            <person name="Bayles D.O."/>
            <person name="Looft T."/>
            <person name="Levine U.Y."/>
            <person name="Allen H.K."/>
        </authorList>
    </citation>
    <scope>NUCLEOTIDE SEQUENCE [LARGE SCALE GENOMIC DNA]</scope>
    <source>
        <strain evidence="3 4">68-3-10</strain>
    </source>
</reference>
<dbReference type="Pfam" id="PF01817">
    <property type="entry name" value="CM_2"/>
    <property type="match status" value="1"/>
</dbReference>
<dbReference type="Proteomes" id="UP000187404">
    <property type="component" value="Unassembled WGS sequence"/>
</dbReference>
<sequence length="88" mass="10559">MGLTEYREEIDAIDRQIVELFQQRMRVAGDIARCKQETGAPVLDRDRETEKMRQIGELADENMAQYCKMLYNKILEMSRDYQRRLLDR</sequence>
<proteinExistence type="predicted"/>
<dbReference type="GO" id="GO:0004106">
    <property type="term" value="F:chorismate mutase activity"/>
    <property type="evidence" value="ECO:0007669"/>
    <property type="project" value="InterPro"/>
</dbReference>
<name>A0A1Q9JGM9_9FIRM</name>
<evidence type="ECO:0000256" key="1">
    <source>
        <dbReference type="ARBA" id="ARBA00023235"/>
    </source>
</evidence>
<protein>
    <submittedName>
        <fullName evidence="3">Chorismate mutase</fullName>
    </submittedName>
</protein>
<dbReference type="Gene3D" id="1.20.59.10">
    <property type="entry name" value="Chorismate mutase"/>
    <property type="match status" value="1"/>
</dbReference>
<dbReference type="PROSITE" id="PS51168">
    <property type="entry name" value="CHORISMATE_MUT_2"/>
    <property type="match status" value="1"/>
</dbReference>
<dbReference type="RefSeq" id="WP_075712353.1">
    <property type="nucleotide sequence ID" value="NZ_MJIE01000001.1"/>
</dbReference>
<dbReference type="InterPro" id="IPR036263">
    <property type="entry name" value="Chorismate_II_sf"/>
</dbReference>
<dbReference type="NCBIfam" id="TIGR01808">
    <property type="entry name" value="CM_M_hiGC-arch"/>
    <property type="match status" value="1"/>
</dbReference>
<evidence type="ECO:0000313" key="4">
    <source>
        <dbReference type="Proteomes" id="UP000187404"/>
    </source>
</evidence>
<dbReference type="AlphaFoldDB" id="A0A1Q9JGM9"/>
<feature type="domain" description="Chorismate mutase" evidence="2">
    <location>
        <begin position="1"/>
        <end position="86"/>
    </location>
</feature>
<gene>
    <name evidence="3" type="ORF">BHK98_04320</name>
</gene>
<dbReference type="GO" id="GO:0009697">
    <property type="term" value="P:salicylic acid biosynthetic process"/>
    <property type="evidence" value="ECO:0007669"/>
    <property type="project" value="TreeGrafter"/>
</dbReference>
<dbReference type="InterPro" id="IPR002701">
    <property type="entry name" value="CM_II_prokaryot"/>
</dbReference>
<dbReference type="InterPro" id="IPR036979">
    <property type="entry name" value="CM_dom_sf"/>
</dbReference>
<dbReference type="SUPFAM" id="SSF48600">
    <property type="entry name" value="Chorismate mutase II"/>
    <property type="match status" value="1"/>
</dbReference>
<dbReference type="EMBL" id="MJIE01000001">
    <property type="protein sequence ID" value="OLR55358.1"/>
    <property type="molecule type" value="Genomic_DNA"/>
</dbReference>
<dbReference type="STRING" id="1261640.BHK98_04320"/>
<evidence type="ECO:0000259" key="2">
    <source>
        <dbReference type="PROSITE" id="PS51168"/>
    </source>
</evidence>
<evidence type="ECO:0000313" key="3">
    <source>
        <dbReference type="EMBL" id="OLR55358.1"/>
    </source>
</evidence>
<keyword evidence="1" id="KW-0413">Isomerase</keyword>
<dbReference type="OrthoDB" id="9802281at2"/>
<dbReference type="PANTHER" id="PTHR38041:SF1">
    <property type="entry name" value="CHORISMATE MUTASE"/>
    <property type="match status" value="1"/>
</dbReference>